<dbReference type="Pfam" id="PF13962">
    <property type="entry name" value="PGG"/>
    <property type="match status" value="1"/>
</dbReference>
<dbReference type="PROSITE" id="PS50297">
    <property type="entry name" value="ANK_REP_REGION"/>
    <property type="match status" value="1"/>
</dbReference>
<feature type="transmembrane region" description="Helical" evidence="9">
    <location>
        <begin position="415"/>
        <end position="435"/>
    </location>
</feature>
<dbReference type="SMART" id="SM00248">
    <property type="entry name" value="ANK"/>
    <property type="match status" value="5"/>
</dbReference>
<feature type="region of interest" description="Disordered" evidence="8">
    <location>
        <begin position="248"/>
        <end position="275"/>
    </location>
</feature>
<accession>A0ABR2C9W5</accession>
<evidence type="ECO:0000256" key="4">
    <source>
        <dbReference type="ARBA" id="ARBA00022989"/>
    </source>
</evidence>
<feature type="transmembrane region" description="Helical" evidence="9">
    <location>
        <begin position="359"/>
        <end position="380"/>
    </location>
</feature>
<dbReference type="EMBL" id="JBBPBM010000060">
    <property type="protein sequence ID" value="KAK8516200.1"/>
    <property type="molecule type" value="Genomic_DNA"/>
</dbReference>
<dbReference type="InterPro" id="IPR026961">
    <property type="entry name" value="PGG_dom"/>
</dbReference>
<evidence type="ECO:0000256" key="1">
    <source>
        <dbReference type="ARBA" id="ARBA00004141"/>
    </source>
</evidence>
<evidence type="ECO:0000256" key="5">
    <source>
        <dbReference type="ARBA" id="ARBA00023043"/>
    </source>
</evidence>
<keyword evidence="3" id="KW-0677">Repeat</keyword>
<feature type="transmembrane region" description="Helical" evidence="9">
    <location>
        <begin position="392"/>
        <end position="409"/>
    </location>
</feature>
<reference evidence="11 12" key="1">
    <citation type="journal article" date="2024" name="G3 (Bethesda)">
        <title>Genome assembly of Hibiscus sabdariffa L. provides insights into metabolisms of medicinal natural products.</title>
        <authorList>
            <person name="Kim T."/>
        </authorList>
    </citation>
    <scope>NUCLEOTIDE SEQUENCE [LARGE SCALE GENOMIC DNA]</scope>
    <source>
        <strain evidence="11">TK-2024</strain>
        <tissue evidence="11">Old leaves</tissue>
    </source>
</reference>
<proteinExistence type="predicted"/>
<dbReference type="Proteomes" id="UP001472677">
    <property type="component" value="Unassembled WGS sequence"/>
</dbReference>
<evidence type="ECO:0000256" key="3">
    <source>
        <dbReference type="ARBA" id="ARBA00022737"/>
    </source>
</evidence>
<protein>
    <recommendedName>
        <fullName evidence="10">PGG domain-containing protein</fullName>
    </recommendedName>
</protein>
<evidence type="ECO:0000256" key="9">
    <source>
        <dbReference type="SAM" id="Phobius"/>
    </source>
</evidence>
<evidence type="ECO:0000256" key="8">
    <source>
        <dbReference type="SAM" id="MobiDB-lite"/>
    </source>
</evidence>
<keyword evidence="12" id="KW-1185">Reference proteome</keyword>
<keyword evidence="2 9" id="KW-0812">Transmembrane</keyword>
<evidence type="ECO:0000256" key="6">
    <source>
        <dbReference type="ARBA" id="ARBA00023136"/>
    </source>
</evidence>
<evidence type="ECO:0000256" key="7">
    <source>
        <dbReference type="PROSITE-ProRule" id="PRU00023"/>
    </source>
</evidence>
<evidence type="ECO:0000259" key="10">
    <source>
        <dbReference type="Pfam" id="PF13962"/>
    </source>
</evidence>
<dbReference type="Gene3D" id="1.25.40.20">
    <property type="entry name" value="Ankyrin repeat-containing domain"/>
    <property type="match status" value="1"/>
</dbReference>
<keyword evidence="4 9" id="KW-1133">Transmembrane helix</keyword>
<organism evidence="11 12">
    <name type="scientific">Hibiscus sabdariffa</name>
    <name type="common">roselle</name>
    <dbReference type="NCBI Taxonomy" id="183260"/>
    <lineage>
        <taxon>Eukaryota</taxon>
        <taxon>Viridiplantae</taxon>
        <taxon>Streptophyta</taxon>
        <taxon>Embryophyta</taxon>
        <taxon>Tracheophyta</taxon>
        <taxon>Spermatophyta</taxon>
        <taxon>Magnoliopsida</taxon>
        <taxon>eudicotyledons</taxon>
        <taxon>Gunneridae</taxon>
        <taxon>Pentapetalae</taxon>
        <taxon>rosids</taxon>
        <taxon>malvids</taxon>
        <taxon>Malvales</taxon>
        <taxon>Malvaceae</taxon>
        <taxon>Malvoideae</taxon>
        <taxon>Hibiscus</taxon>
    </lineage>
</organism>
<dbReference type="InterPro" id="IPR036770">
    <property type="entry name" value="Ankyrin_rpt-contain_sf"/>
</dbReference>
<feature type="repeat" description="ANK" evidence="7">
    <location>
        <begin position="69"/>
        <end position="91"/>
    </location>
</feature>
<feature type="domain" description="PGG" evidence="10">
    <location>
        <begin position="297"/>
        <end position="399"/>
    </location>
</feature>
<evidence type="ECO:0000256" key="2">
    <source>
        <dbReference type="ARBA" id="ARBA00022692"/>
    </source>
</evidence>
<evidence type="ECO:0000313" key="12">
    <source>
        <dbReference type="Proteomes" id="UP001472677"/>
    </source>
</evidence>
<dbReference type="SUPFAM" id="SSF48403">
    <property type="entry name" value="Ankyrin repeat"/>
    <property type="match status" value="1"/>
</dbReference>
<name>A0ABR2C9W5_9ROSI</name>
<dbReference type="Pfam" id="PF12796">
    <property type="entry name" value="Ank_2"/>
    <property type="match status" value="2"/>
</dbReference>
<feature type="compositionally biased region" description="Basic and acidic residues" evidence="8">
    <location>
        <begin position="260"/>
        <end position="271"/>
    </location>
</feature>
<sequence>MDSRLSESASTGNIDALHKLLRENPLIFHTISLCSNENPLHIASGEGHVGFVREILRLRPQFAKEVNKDGFSPLHMAAANGHIEIVRELMNVDLKLCSAEGREKKTPFHFAAMKGRVDVIHEMLGRYGECLESVTVQKETALHLAIKNSQFEAIKVMVDWIVRMKKEEILNLKDEQGNTILHLATWKKQRQASVIELVLGSGTTTPGLLDINAVNGIGLTAMDVLQMFPSEAGDREIAEILQRAGAVSARDVTTPQIPSHESHDPEPDHPRTRQRSRWWAENMAEYFKFKKGRDSPSEARNTLLVIAVLVATATFQVGLNPPGGTWQDSYFPNQNNSSGLDAPHLAGKSVMGTNDGTTFALFVASNSLGFAMSLFVINILTSKFPMQLELQICLISLFFTYNTAIASIAPSNVRAFTIILTSVFSASIPPSAFLVKQVMHMFKTLAKDIIHRVRPDPTHGHV</sequence>
<dbReference type="PANTHER" id="PTHR24186">
    <property type="entry name" value="PROTEIN PHOSPHATASE 1 REGULATORY SUBUNIT"/>
    <property type="match status" value="1"/>
</dbReference>
<comment type="subcellular location">
    <subcellularLocation>
        <location evidence="1">Membrane</location>
        <topology evidence="1">Multi-pass membrane protein</topology>
    </subcellularLocation>
</comment>
<dbReference type="InterPro" id="IPR002110">
    <property type="entry name" value="Ankyrin_rpt"/>
</dbReference>
<keyword evidence="5 7" id="KW-0040">ANK repeat</keyword>
<dbReference type="PROSITE" id="PS50088">
    <property type="entry name" value="ANK_REPEAT"/>
    <property type="match status" value="1"/>
</dbReference>
<comment type="caution">
    <text evidence="11">The sequence shown here is derived from an EMBL/GenBank/DDBJ whole genome shotgun (WGS) entry which is preliminary data.</text>
</comment>
<keyword evidence="6 9" id="KW-0472">Membrane</keyword>
<evidence type="ECO:0000313" key="11">
    <source>
        <dbReference type="EMBL" id="KAK8516200.1"/>
    </source>
</evidence>
<dbReference type="PANTHER" id="PTHR24186:SF56">
    <property type="entry name" value="PGG DOMAIN-CONTAINING PROTEIN"/>
    <property type="match status" value="1"/>
</dbReference>
<gene>
    <name evidence="11" type="ORF">V6N12_013607</name>
</gene>